<evidence type="ECO:0000256" key="1">
    <source>
        <dbReference type="ARBA" id="ARBA00022801"/>
    </source>
</evidence>
<keyword evidence="5" id="KW-1185">Reference proteome</keyword>
<keyword evidence="1" id="KW-0378">Hydrolase</keyword>
<dbReference type="Gene3D" id="2.120.10.30">
    <property type="entry name" value="TolB, C-terminal domain"/>
    <property type="match status" value="1"/>
</dbReference>
<evidence type="ECO:0000313" key="4">
    <source>
        <dbReference type="EMBL" id="BAS27184.1"/>
    </source>
</evidence>
<dbReference type="SUPFAM" id="SSF82171">
    <property type="entry name" value="DPP6 N-terminal domain-like"/>
    <property type="match status" value="1"/>
</dbReference>
<dbReference type="EMBL" id="AP014924">
    <property type="protein sequence ID" value="BAS27184.1"/>
    <property type="molecule type" value="Genomic_DNA"/>
</dbReference>
<dbReference type="Gene3D" id="2.130.10.10">
    <property type="entry name" value="YVTN repeat-like/Quinoprotein amine dehydrogenase"/>
    <property type="match status" value="1"/>
</dbReference>
<dbReference type="PANTHER" id="PTHR42776:SF27">
    <property type="entry name" value="DIPEPTIDYL PEPTIDASE FAMILY MEMBER 6"/>
    <property type="match status" value="1"/>
</dbReference>
<keyword evidence="2" id="KW-0645">Protease</keyword>
<dbReference type="GO" id="GO:0006508">
    <property type="term" value="P:proteolysis"/>
    <property type="evidence" value="ECO:0007669"/>
    <property type="project" value="InterPro"/>
</dbReference>
<evidence type="ECO:0000256" key="2">
    <source>
        <dbReference type="ARBA" id="ARBA00022825"/>
    </source>
</evidence>
<dbReference type="InterPro" id="IPR015943">
    <property type="entry name" value="WD40/YVTN_repeat-like_dom_sf"/>
</dbReference>
<dbReference type="RefSeq" id="WP_068135700.1">
    <property type="nucleotide sequence ID" value="NZ_AP014924.1"/>
</dbReference>
<proteinExistence type="predicted"/>
<dbReference type="GO" id="GO:0004252">
    <property type="term" value="F:serine-type endopeptidase activity"/>
    <property type="evidence" value="ECO:0007669"/>
    <property type="project" value="TreeGrafter"/>
</dbReference>
<dbReference type="OrthoDB" id="108903at2"/>
<dbReference type="PANTHER" id="PTHR42776">
    <property type="entry name" value="SERINE PEPTIDASE S9 FAMILY MEMBER"/>
    <property type="match status" value="1"/>
</dbReference>
<protein>
    <recommendedName>
        <fullName evidence="3">Peptidase S9 prolyl oligopeptidase catalytic domain-containing protein</fullName>
    </recommendedName>
</protein>
<dbReference type="AlphaFoldDB" id="A0A0K2SK31"/>
<dbReference type="Pfam" id="PF07676">
    <property type="entry name" value="PD40"/>
    <property type="match status" value="2"/>
</dbReference>
<dbReference type="InterPro" id="IPR011042">
    <property type="entry name" value="6-blade_b-propeller_TolB-like"/>
</dbReference>
<keyword evidence="2" id="KW-0720">Serine protease</keyword>
<dbReference type="Pfam" id="PF00326">
    <property type="entry name" value="Peptidase_S9"/>
    <property type="match status" value="1"/>
</dbReference>
<evidence type="ECO:0000259" key="3">
    <source>
        <dbReference type="Pfam" id="PF00326"/>
    </source>
</evidence>
<organism evidence="4 5">
    <name type="scientific">Limnochorda pilosa</name>
    <dbReference type="NCBI Taxonomy" id="1555112"/>
    <lineage>
        <taxon>Bacteria</taxon>
        <taxon>Bacillati</taxon>
        <taxon>Bacillota</taxon>
        <taxon>Limnochordia</taxon>
        <taxon>Limnochordales</taxon>
        <taxon>Limnochordaceae</taxon>
        <taxon>Limnochorda</taxon>
    </lineage>
</organism>
<evidence type="ECO:0000313" key="5">
    <source>
        <dbReference type="Proteomes" id="UP000065807"/>
    </source>
</evidence>
<sequence>MNQERSAGGTSAASTPARPFEPFFAHRRYYPTGAFSPSGDRVAYVTDTSGQFNLWIQPWEGGWPHQRTAFEEEIVREIAWSPVGDRIVFLADRRGDEFWQVYSLDLQGGWPRKLTDEPGVRHEFGGTVFAPDGRAIVYSANARDPEHADTVLLDLATGERRVLVEGSNERGQVYPVAWSPDGRQLACLAFRGNTDQGLLIHDLDRAATREIFPAEGPVSCFPVDWTADGQGLLVVTDQGREFKGLGLHRPGGPTGNLEWLEAPEWDVELVFLSEDRGAFLWATNEDGASRLFARRMPQGPLDGASWRSSPPVEVRLPEASVVHHVTLSADGQRAMILLNRARRPTEVYVADLSALATGAAARIQVRPLTDGFIGAIPEEELVAPERVSFSTWDGRTLSGWLYRPAAAGPDHRVPVVLSIHGGPESQERPIYVPFYQVLLDRGIGVFAPNVRGSSGYGRTFQRLIYRDWGGGELKDFEACARFLQGLDWVDPERVGVFGGSFGGFATLSCISRLPRYWAAAVDIVGPSNLVTFAKSVPPTWRDFMAQWVGDPEKDADLLRERSPITYVEQIRAPLLVIQGANDPRVNRHESEQMVERLRELGREVEYLVFEDEGHGFTKRANNLKAYRATAAFFEGKLLGAAVDAAS</sequence>
<dbReference type="STRING" id="1555112.LIP_1333"/>
<dbReference type="Proteomes" id="UP000065807">
    <property type="component" value="Chromosome"/>
</dbReference>
<dbReference type="KEGG" id="lpil:LIP_1333"/>
<dbReference type="InterPro" id="IPR001375">
    <property type="entry name" value="Peptidase_S9_cat"/>
</dbReference>
<dbReference type="SUPFAM" id="SSF53474">
    <property type="entry name" value="alpha/beta-Hydrolases"/>
    <property type="match status" value="1"/>
</dbReference>
<dbReference type="InterPro" id="IPR029058">
    <property type="entry name" value="AB_hydrolase_fold"/>
</dbReference>
<name>A0A0K2SK31_LIMPI</name>
<accession>A0A0K2SK31</accession>
<feature type="domain" description="Peptidase S9 prolyl oligopeptidase catalytic" evidence="3">
    <location>
        <begin position="436"/>
        <end position="637"/>
    </location>
</feature>
<dbReference type="Gene3D" id="3.40.50.1820">
    <property type="entry name" value="alpha/beta hydrolase"/>
    <property type="match status" value="1"/>
</dbReference>
<dbReference type="InterPro" id="IPR011659">
    <property type="entry name" value="WD40"/>
</dbReference>
<gene>
    <name evidence="4" type="ORF">LIP_1333</name>
</gene>
<reference evidence="5" key="2">
    <citation type="journal article" date="2016" name="Int. J. Syst. Evol. Microbiol.">
        <title>Complete genome sequence and cell structure of Limnochorda pilosa, a Gram-negative spore-former within the phylum Firmicutes.</title>
        <authorList>
            <person name="Watanabe M."/>
            <person name="Kojima H."/>
            <person name="Fukui M."/>
        </authorList>
    </citation>
    <scope>NUCLEOTIDE SEQUENCE [LARGE SCALE GENOMIC DNA]</scope>
    <source>
        <strain evidence="5">HC45</strain>
    </source>
</reference>
<reference evidence="5" key="1">
    <citation type="submission" date="2015-07" db="EMBL/GenBank/DDBJ databases">
        <title>Complete genome sequence and phylogenetic analysis of Limnochorda pilosa.</title>
        <authorList>
            <person name="Watanabe M."/>
            <person name="Kojima H."/>
            <person name="Fukui M."/>
        </authorList>
    </citation>
    <scope>NUCLEOTIDE SEQUENCE [LARGE SCALE GENOMIC DNA]</scope>
    <source>
        <strain evidence="5">HC45</strain>
    </source>
</reference>